<dbReference type="Pfam" id="PF01844">
    <property type="entry name" value="HNH"/>
    <property type="match status" value="1"/>
</dbReference>
<dbReference type="CDD" id="cd00085">
    <property type="entry name" value="HNHc"/>
    <property type="match status" value="1"/>
</dbReference>
<dbReference type="GO" id="GO:0008270">
    <property type="term" value="F:zinc ion binding"/>
    <property type="evidence" value="ECO:0007669"/>
    <property type="project" value="InterPro"/>
</dbReference>
<feature type="domain" description="HNH nuclease" evidence="2">
    <location>
        <begin position="17"/>
        <end position="72"/>
    </location>
</feature>
<sequence length="121" mass="13476">MARDFAKSFYHSAAWLKCREGFLKSRHYQCERCGGPAVIVHHVQPITPGNISNPDITLNWDNLEALCLECHNNEHGSQGVTREGLAFDENGNLVQTPRSRRTSRAAQDRAGPSKNLSTTTI</sequence>
<dbReference type="RefSeq" id="WP_170085411.1">
    <property type="nucleotide sequence ID" value="NZ_CP047971.1"/>
</dbReference>
<evidence type="ECO:0000256" key="1">
    <source>
        <dbReference type="SAM" id="MobiDB-lite"/>
    </source>
</evidence>
<dbReference type="Proteomes" id="UP000502196">
    <property type="component" value="Chromosome"/>
</dbReference>
<organism evidence="3 4">
    <name type="scientific">Kyrpidia spormannii</name>
    <dbReference type="NCBI Taxonomy" id="2055160"/>
    <lineage>
        <taxon>Bacteria</taxon>
        <taxon>Bacillati</taxon>
        <taxon>Bacillota</taxon>
        <taxon>Bacilli</taxon>
        <taxon>Bacillales</taxon>
        <taxon>Alicyclobacillaceae</taxon>
        <taxon>Kyrpidia</taxon>
    </lineage>
</organism>
<dbReference type="InterPro" id="IPR003615">
    <property type="entry name" value="HNH_nuc"/>
</dbReference>
<evidence type="ECO:0000313" key="4">
    <source>
        <dbReference type="Proteomes" id="UP000502196"/>
    </source>
</evidence>
<proteinExistence type="predicted"/>
<dbReference type="GO" id="GO:0003676">
    <property type="term" value="F:nucleic acid binding"/>
    <property type="evidence" value="ECO:0007669"/>
    <property type="project" value="InterPro"/>
</dbReference>
<dbReference type="InterPro" id="IPR002711">
    <property type="entry name" value="HNH"/>
</dbReference>
<dbReference type="EMBL" id="LR792683">
    <property type="protein sequence ID" value="CAB3392553.1"/>
    <property type="molecule type" value="Genomic_DNA"/>
</dbReference>
<dbReference type="GO" id="GO:0004519">
    <property type="term" value="F:endonuclease activity"/>
    <property type="evidence" value="ECO:0007669"/>
    <property type="project" value="InterPro"/>
</dbReference>
<name>A0A6F9E568_9BACL</name>
<evidence type="ECO:0000313" key="3">
    <source>
        <dbReference type="EMBL" id="CAB3392553.1"/>
    </source>
</evidence>
<protein>
    <recommendedName>
        <fullName evidence="2">HNH nuclease domain-containing protein</fullName>
    </recommendedName>
</protein>
<accession>A0A6F9E568</accession>
<dbReference type="AlphaFoldDB" id="A0A6F9E568"/>
<reference evidence="3 4" key="1">
    <citation type="submission" date="2020-04" db="EMBL/GenBank/DDBJ databases">
        <authorList>
            <person name="Hogendoorn C."/>
        </authorList>
    </citation>
    <scope>NUCLEOTIDE SEQUENCE [LARGE SCALE GENOMIC DNA]</scope>
    <source>
        <strain evidence="3">COOX1</strain>
    </source>
</reference>
<gene>
    <name evidence="3" type="ORF">COOX1_1468</name>
</gene>
<feature type="region of interest" description="Disordered" evidence="1">
    <location>
        <begin position="79"/>
        <end position="121"/>
    </location>
</feature>
<dbReference type="Gene3D" id="1.10.30.50">
    <property type="match status" value="1"/>
</dbReference>
<evidence type="ECO:0000259" key="2">
    <source>
        <dbReference type="SMART" id="SM00507"/>
    </source>
</evidence>
<dbReference type="SMART" id="SM00507">
    <property type="entry name" value="HNHc"/>
    <property type="match status" value="1"/>
</dbReference>